<evidence type="ECO:0000313" key="1">
    <source>
        <dbReference type="EMBL" id="KAG5619921.1"/>
    </source>
</evidence>
<dbReference type="AlphaFoldDB" id="A0A9J6A5U8"/>
<sequence>MDKKGLSLHQVSSKRRIRLKGVQARFNISQGWPQKRSYQEFASLNQPDQWANSRCHHTRFKVSISHKALAPISNETLHFC</sequence>
<accession>A0A9J6A5U8</accession>
<proteinExistence type="predicted"/>
<dbReference type="Proteomes" id="UP000824120">
    <property type="component" value="Chromosome 2"/>
</dbReference>
<gene>
    <name evidence="1" type="ORF">H5410_005139</name>
</gene>
<name>A0A9J6A5U8_SOLCO</name>
<reference evidence="1 2" key="1">
    <citation type="submission" date="2020-09" db="EMBL/GenBank/DDBJ databases">
        <title>De no assembly of potato wild relative species, Solanum commersonii.</title>
        <authorList>
            <person name="Cho K."/>
        </authorList>
    </citation>
    <scope>NUCLEOTIDE SEQUENCE [LARGE SCALE GENOMIC DNA]</scope>
    <source>
        <strain evidence="1">LZ3.2</strain>
        <tissue evidence="1">Leaf</tissue>
    </source>
</reference>
<organism evidence="1 2">
    <name type="scientific">Solanum commersonii</name>
    <name type="common">Commerson's wild potato</name>
    <name type="synonym">Commerson's nightshade</name>
    <dbReference type="NCBI Taxonomy" id="4109"/>
    <lineage>
        <taxon>Eukaryota</taxon>
        <taxon>Viridiplantae</taxon>
        <taxon>Streptophyta</taxon>
        <taxon>Embryophyta</taxon>
        <taxon>Tracheophyta</taxon>
        <taxon>Spermatophyta</taxon>
        <taxon>Magnoliopsida</taxon>
        <taxon>eudicotyledons</taxon>
        <taxon>Gunneridae</taxon>
        <taxon>Pentapetalae</taxon>
        <taxon>asterids</taxon>
        <taxon>lamiids</taxon>
        <taxon>Solanales</taxon>
        <taxon>Solanaceae</taxon>
        <taxon>Solanoideae</taxon>
        <taxon>Solaneae</taxon>
        <taxon>Solanum</taxon>
    </lineage>
</organism>
<keyword evidence="2" id="KW-1185">Reference proteome</keyword>
<evidence type="ECO:0000313" key="2">
    <source>
        <dbReference type="Proteomes" id="UP000824120"/>
    </source>
</evidence>
<protein>
    <submittedName>
        <fullName evidence="1">Uncharacterized protein</fullName>
    </submittedName>
</protein>
<dbReference type="EMBL" id="JACXVP010000002">
    <property type="protein sequence ID" value="KAG5619921.1"/>
    <property type="molecule type" value="Genomic_DNA"/>
</dbReference>
<comment type="caution">
    <text evidence="1">The sequence shown here is derived from an EMBL/GenBank/DDBJ whole genome shotgun (WGS) entry which is preliminary data.</text>
</comment>